<accession>A0AAX6MNG7</accession>
<evidence type="ECO:0000256" key="5">
    <source>
        <dbReference type="PIRSR" id="PIRSR602401-1"/>
    </source>
</evidence>
<feature type="binding site" description="axial binding residue" evidence="5">
    <location>
        <position position="465"/>
    </location>
    <ligand>
        <name>heme</name>
        <dbReference type="ChEBI" id="CHEBI:30413"/>
    </ligand>
    <ligandPart>
        <name>Fe</name>
        <dbReference type="ChEBI" id="CHEBI:18248"/>
    </ligandPart>
</feature>
<dbReference type="GO" id="GO:0016705">
    <property type="term" value="F:oxidoreductase activity, acting on paired donors, with incorporation or reduction of molecular oxygen"/>
    <property type="evidence" value="ECO:0007669"/>
    <property type="project" value="InterPro"/>
</dbReference>
<dbReference type="PANTHER" id="PTHR24305:SF166">
    <property type="entry name" value="CYTOCHROME P450 12A4, MITOCHONDRIAL-RELATED"/>
    <property type="match status" value="1"/>
</dbReference>
<keyword evidence="4 5" id="KW-0408">Iron</keyword>
<reference evidence="7 8" key="1">
    <citation type="journal article" date="2024" name="Front Chem Biol">
        <title>Unveiling the potential of Daldinia eschscholtzii MFLUCC 19-0629 through bioactivity and bioinformatics studies for enhanced sustainable agriculture production.</title>
        <authorList>
            <person name="Brooks S."/>
            <person name="Weaver J.A."/>
            <person name="Klomchit A."/>
            <person name="Alharthi S.A."/>
            <person name="Onlamun T."/>
            <person name="Nurani R."/>
            <person name="Vong T.K."/>
            <person name="Alberti F."/>
            <person name="Greco C."/>
        </authorList>
    </citation>
    <scope>NUCLEOTIDE SEQUENCE [LARGE SCALE GENOMIC DNA]</scope>
    <source>
        <strain evidence="7">MFLUCC 19-0629</strain>
    </source>
</reference>
<feature type="transmembrane region" description="Helical" evidence="6">
    <location>
        <begin position="12"/>
        <end position="35"/>
    </location>
</feature>
<gene>
    <name evidence="7" type="ORF">Daesc_004176</name>
</gene>
<dbReference type="InterPro" id="IPR050121">
    <property type="entry name" value="Cytochrome_P450_monoxygenase"/>
</dbReference>
<keyword evidence="3 5" id="KW-0479">Metal-binding</keyword>
<comment type="similarity">
    <text evidence="1">Belongs to the cytochrome P450 family.</text>
</comment>
<dbReference type="PRINTS" id="PR00463">
    <property type="entry name" value="EP450I"/>
</dbReference>
<evidence type="ECO:0000256" key="1">
    <source>
        <dbReference type="ARBA" id="ARBA00010617"/>
    </source>
</evidence>
<dbReference type="InterPro" id="IPR036396">
    <property type="entry name" value="Cyt_P450_sf"/>
</dbReference>
<proteinExistence type="inferred from homology"/>
<dbReference type="GO" id="GO:0005506">
    <property type="term" value="F:iron ion binding"/>
    <property type="evidence" value="ECO:0007669"/>
    <property type="project" value="InterPro"/>
</dbReference>
<dbReference type="AlphaFoldDB" id="A0AAX6MNG7"/>
<keyword evidence="6" id="KW-0812">Transmembrane</keyword>
<dbReference type="GO" id="GO:0004497">
    <property type="term" value="F:monooxygenase activity"/>
    <property type="evidence" value="ECO:0007669"/>
    <property type="project" value="InterPro"/>
</dbReference>
<evidence type="ECO:0000313" key="7">
    <source>
        <dbReference type="EMBL" id="KAK6954210.1"/>
    </source>
</evidence>
<dbReference type="GO" id="GO:0020037">
    <property type="term" value="F:heme binding"/>
    <property type="evidence" value="ECO:0007669"/>
    <property type="project" value="InterPro"/>
</dbReference>
<dbReference type="Pfam" id="PF00067">
    <property type="entry name" value="p450"/>
    <property type="match status" value="1"/>
</dbReference>
<evidence type="ECO:0000256" key="2">
    <source>
        <dbReference type="ARBA" id="ARBA00022617"/>
    </source>
</evidence>
<dbReference type="Proteomes" id="UP001369815">
    <property type="component" value="Unassembled WGS sequence"/>
</dbReference>
<evidence type="ECO:0000256" key="4">
    <source>
        <dbReference type="ARBA" id="ARBA00023004"/>
    </source>
</evidence>
<keyword evidence="6" id="KW-1133">Transmembrane helix</keyword>
<evidence type="ECO:0000313" key="8">
    <source>
        <dbReference type="Proteomes" id="UP001369815"/>
    </source>
</evidence>
<protein>
    <recommendedName>
        <fullName evidence="9">Benzoate 4-monooxygenase cytochrome P450</fullName>
    </recommendedName>
</protein>
<comment type="cofactor">
    <cofactor evidence="5">
        <name>heme</name>
        <dbReference type="ChEBI" id="CHEBI:30413"/>
    </cofactor>
</comment>
<dbReference type="SUPFAM" id="SSF48264">
    <property type="entry name" value="Cytochrome P450"/>
    <property type="match status" value="1"/>
</dbReference>
<dbReference type="CDD" id="cd11061">
    <property type="entry name" value="CYP67-like"/>
    <property type="match status" value="1"/>
</dbReference>
<comment type="caution">
    <text evidence="7">The sequence shown here is derived from an EMBL/GenBank/DDBJ whole genome shotgun (WGS) entry which is preliminary data.</text>
</comment>
<dbReference type="PRINTS" id="PR00385">
    <property type="entry name" value="P450"/>
</dbReference>
<name>A0AAX6MNG7_9PEZI</name>
<dbReference type="Gene3D" id="1.10.630.10">
    <property type="entry name" value="Cytochrome P450"/>
    <property type="match status" value="1"/>
</dbReference>
<evidence type="ECO:0000256" key="3">
    <source>
        <dbReference type="ARBA" id="ARBA00022723"/>
    </source>
</evidence>
<keyword evidence="2 5" id="KW-0349">Heme</keyword>
<evidence type="ECO:0008006" key="9">
    <source>
        <dbReference type="Google" id="ProtNLM"/>
    </source>
</evidence>
<evidence type="ECO:0000256" key="6">
    <source>
        <dbReference type="SAM" id="Phobius"/>
    </source>
</evidence>
<dbReference type="PANTHER" id="PTHR24305">
    <property type="entry name" value="CYTOCHROME P450"/>
    <property type="match status" value="1"/>
</dbReference>
<keyword evidence="8" id="KW-1185">Reference proteome</keyword>
<dbReference type="InterPro" id="IPR001128">
    <property type="entry name" value="Cyt_P450"/>
</dbReference>
<keyword evidence="6" id="KW-0472">Membrane</keyword>
<dbReference type="InterPro" id="IPR002401">
    <property type="entry name" value="Cyt_P450_E_grp-I"/>
</dbReference>
<dbReference type="EMBL" id="JBANMG010000004">
    <property type="protein sequence ID" value="KAK6954210.1"/>
    <property type="molecule type" value="Genomic_DNA"/>
</dbReference>
<organism evidence="7 8">
    <name type="scientific">Daldinia eschscholtzii</name>
    <dbReference type="NCBI Taxonomy" id="292717"/>
    <lineage>
        <taxon>Eukaryota</taxon>
        <taxon>Fungi</taxon>
        <taxon>Dikarya</taxon>
        <taxon>Ascomycota</taxon>
        <taxon>Pezizomycotina</taxon>
        <taxon>Sordariomycetes</taxon>
        <taxon>Xylariomycetidae</taxon>
        <taxon>Xylariales</taxon>
        <taxon>Hypoxylaceae</taxon>
        <taxon>Daldinia</taxon>
    </lineage>
</organism>
<sequence length="537" mass="61404">MLDVLDQSLSPLEWLLAAFVISLLMFLANAIYNLLFHPLANIPGPFLARASGILSWYHAHRGDRHIWLWQQFQKYGDKIRPEPNTVLFNTPEAYADIYGLKSNVRRTNFYEALQTDGFNYTTFNSIDVAEHARKRKLLNLAFTEKSVRAASSFVIRHLDRWHQLLVENDNSCDWSPAVDFSGKIDELVFDIIRDLIFGKSFAGDNLVKNIHQSIPYYVKLHNSIARSPLLNHFLWLKPRGLAWILRRLTPSHIRRYQQFIHDSVTERINLQIRQAEKPESQQRHDMFASLYDARNPDTGLPAYKEDELRGEANSLMIAGSDTSTTSLSSIFFYLTGDNDRYQKLVREIRTEFQSVDDIVYGPRLFSLEYLRACIDEGMRLAPATPGDLPREVLSGGLEVQGEYYPKGTVVGTANWALSRREDIYGDPEAFRPERWIVDKATGVTGEDMAKARSCSHPFASGPGRCIGQNLAMMKIMIIIARTIHRFDIRREPGSTLGTEVPKYGEGTPNRGQFQLFDAYISFRSGPKVQFRRRSGQA</sequence>